<evidence type="ECO:0000259" key="3">
    <source>
        <dbReference type="PROSITE" id="PS50835"/>
    </source>
</evidence>
<name>A0A5N7DK77_9EURO</name>
<keyword evidence="1" id="KW-0175">Coiled coil</keyword>
<accession>A0A5N7DK77</accession>
<feature type="region of interest" description="Disordered" evidence="2">
    <location>
        <begin position="309"/>
        <end position="331"/>
    </location>
</feature>
<dbReference type="GeneID" id="43671265"/>
<keyword evidence="5" id="KW-1185">Reference proteome</keyword>
<protein>
    <recommendedName>
        <fullName evidence="3">Ig-like domain-containing protein</fullName>
    </recommendedName>
</protein>
<evidence type="ECO:0000313" key="4">
    <source>
        <dbReference type="EMBL" id="KAE8406837.1"/>
    </source>
</evidence>
<evidence type="ECO:0000313" key="5">
    <source>
        <dbReference type="Proteomes" id="UP000325579"/>
    </source>
</evidence>
<sequence length="560" mass="63277">MSGTGFRVASRRIQTEKSTKHIGVARIASGLTRDALLSPGPDYSRLDLLPGVRLKRLQGQHRVQAAKETSGSADTYWVRILNILEISGMPYLAENEGDMHRLDAASVRALELKAPGAYDGKPEVFMVASVRERFSARLVANSGKPFGLGFALPVDCLVPSLSGFFDDLKHLKLVADGVKWLERLERRETIRSALEYSFSDADHGNNLCLVQTSSSSFRSVSGSDIDWFDVACRVLWLYALREYLERPTEPNKKLAGTRNGQDNEKRDPDREIARRLLLTARKSDRFGYHNLERCVTGVTEWIKSAQAIRDGDDTDEGEDQVRLPNRSGIPNLPDQARDKSYLFLDKLHADVVCGPTLTSLFIQRSMYFAFFGKQISVDAVDVNSIYKEQATTDQPRPGPEQSAGGHPRAELMIVDETHQQDRLENLRQTADKQEARLEQLTQWERDQQENIAQLQNAVSEPEERLIASSRDVEVLQEKLDSIRRAEAEQVIRLESLEANEEKRRTIIGTLEQTQHKLGEEIQLDLLAAGQREQALRDDEAQTARLKQLSEEEQENQRNLD</sequence>
<dbReference type="PROSITE" id="PS50835">
    <property type="entry name" value="IG_LIKE"/>
    <property type="match status" value="1"/>
</dbReference>
<dbReference type="AlphaFoldDB" id="A0A5N7DK77"/>
<organism evidence="4 5">
    <name type="scientific">Aspergillus pseudonomiae</name>
    <dbReference type="NCBI Taxonomy" id="1506151"/>
    <lineage>
        <taxon>Eukaryota</taxon>
        <taxon>Fungi</taxon>
        <taxon>Dikarya</taxon>
        <taxon>Ascomycota</taxon>
        <taxon>Pezizomycotina</taxon>
        <taxon>Eurotiomycetes</taxon>
        <taxon>Eurotiomycetidae</taxon>
        <taxon>Eurotiales</taxon>
        <taxon>Aspergillaceae</taxon>
        <taxon>Aspergillus</taxon>
        <taxon>Aspergillus subgen. Circumdati</taxon>
    </lineage>
</organism>
<dbReference type="InterPro" id="IPR022198">
    <property type="entry name" value="DUF3723"/>
</dbReference>
<dbReference type="Proteomes" id="UP000325579">
    <property type="component" value="Unassembled WGS sequence"/>
</dbReference>
<feature type="domain" description="Ig-like" evidence="3">
    <location>
        <begin position="122"/>
        <end position="221"/>
    </location>
</feature>
<gene>
    <name evidence="4" type="ORF">BDV37DRAFT_280450</name>
</gene>
<feature type="region of interest" description="Disordered" evidence="2">
    <location>
        <begin position="531"/>
        <end position="560"/>
    </location>
</feature>
<dbReference type="Pfam" id="PF12520">
    <property type="entry name" value="DUF3723"/>
    <property type="match status" value="3"/>
</dbReference>
<feature type="coiled-coil region" evidence="1">
    <location>
        <begin position="416"/>
        <end position="457"/>
    </location>
</feature>
<evidence type="ECO:0000256" key="1">
    <source>
        <dbReference type="SAM" id="Coils"/>
    </source>
</evidence>
<proteinExistence type="predicted"/>
<dbReference type="EMBL" id="ML736751">
    <property type="protein sequence ID" value="KAE8406837.1"/>
    <property type="molecule type" value="Genomic_DNA"/>
</dbReference>
<dbReference type="InterPro" id="IPR007110">
    <property type="entry name" value="Ig-like_dom"/>
</dbReference>
<reference evidence="4 5" key="1">
    <citation type="submission" date="2019-04" db="EMBL/GenBank/DDBJ databases">
        <authorList>
            <consortium name="DOE Joint Genome Institute"/>
            <person name="Mondo S."/>
            <person name="Kjaerbolling I."/>
            <person name="Vesth T."/>
            <person name="Frisvad J.C."/>
            <person name="Nybo J.L."/>
            <person name="Theobald S."/>
            <person name="Kildgaard S."/>
            <person name="Isbrandt T."/>
            <person name="Kuo A."/>
            <person name="Sato A."/>
            <person name="Lyhne E.K."/>
            <person name="Kogle M.E."/>
            <person name="Wiebenga A."/>
            <person name="Kun R.S."/>
            <person name="Lubbers R.J."/>
            <person name="Makela M.R."/>
            <person name="Barry K."/>
            <person name="Chovatia M."/>
            <person name="Clum A."/>
            <person name="Daum C."/>
            <person name="Haridas S."/>
            <person name="He G."/>
            <person name="LaButti K."/>
            <person name="Lipzen A."/>
            <person name="Riley R."/>
            <person name="Salamov A."/>
            <person name="Simmons B.A."/>
            <person name="Magnuson J.K."/>
            <person name="Henrissat B."/>
            <person name="Mortensen U.H."/>
            <person name="Larsen T.O."/>
            <person name="Devries R.P."/>
            <person name="Grigoriev I.V."/>
            <person name="Machida M."/>
            <person name="Baker S.E."/>
            <person name="Andersen M.R."/>
            <person name="Cantor M.N."/>
            <person name="Hua S.X."/>
        </authorList>
    </citation>
    <scope>NUCLEOTIDE SEQUENCE [LARGE SCALE GENOMIC DNA]</scope>
    <source>
        <strain evidence="4 5">CBS 119388</strain>
    </source>
</reference>
<dbReference type="RefSeq" id="XP_031944156.1">
    <property type="nucleotide sequence ID" value="XM_032086574.1"/>
</dbReference>
<dbReference type="OrthoDB" id="4227485at2759"/>
<evidence type="ECO:0000256" key="2">
    <source>
        <dbReference type="SAM" id="MobiDB-lite"/>
    </source>
</evidence>